<dbReference type="AlphaFoldDB" id="A0A183T4W6"/>
<gene>
    <name evidence="2" type="ORF">SSLN_LOCUS11514</name>
</gene>
<dbReference type="Proteomes" id="UP000275846">
    <property type="component" value="Unassembled WGS sequence"/>
</dbReference>
<evidence type="ECO:0000313" key="4">
    <source>
        <dbReference type="WBParaSite" id="SSLN_0001195901-mRNA-1"/>
    </source>
</evidence>
<sequence>MVGAAKTEHKNRNRPHPFDSGADSVTQCVPHEVYISSVGVRCVGEVLTAAVMAQYKSGECSCGRLYLVPNSHLWLLEVGFFPVATLQATVTTNGLNQVRGSGVLCAFISGLSDS</sequence>
<reference evidence="2 3" key="2">
    <citation type="submission" date="2018-11" db="EMBL/GenBank/DDBJ databases">
        <authorList>
            <consortium name="Pathogen Informatics"/>
        </authorList>
    </citation>
    <scope>NUCLEOTIDE SEQUENCE [LARGE SCALE GENOMIC DNA]</scope>
    <source>
        <strain evidence="2 3">NST_G2</strain>
    </source>
</reference>
<evidence type="ECO:0000313" key="2">
    <source>
        <dbReference type="EMBL" id="VDL97899.1"/>
    </source>
</evidence>
<dbReference type="EMBL" id="UYSU01036588">
    <property type="protein sequence ID" value="VDL97899.1"/>
    <property type="molecule type" value="Genomic_DNA"/>
</dbReference>
<organism evidence="4">
    <name type="scientific">Schistocephalus solidus</name>
    <name type="common">Tapeworm</name>
    <dbReference type="NCBI Taxonomy" id="70667"/>
    <lineage>
        <taxon>Eukaryota</taxon>
        <taxon>Metazoa</taxon>
        <taxon>Spiralia</taxon>
        <taxon>Lophotrochozoa</taxon>
        <taxon>Platyhelminthes</taxon>
        <taxon>Cestoda</taxon>
        <taxon>Eucestoda</taxon>
        <taxon>Diphyllobothriidea</taxon>
        <taxon>Diphyllobothriidae</taxon>
        <taxon>Schistocephalus</taxon>
    </lineage>
</organism>
<evidence type="ECO:0000256" key="1">
    <source>
        <dbReference type="SAM" id="MobiDB-lite"/>
    </source>
</evidence>
<accession>A0A183T4W6</accession>
<feature type="region of interest" description="Disordered" evidence="1">
    <location>
        <begin position="1"/>
        <end position="21"/>
    </location>
</feature>
<name>A0A183T4W6_SCHSO</name>
<reference evidence="4" key="1">
    <citation type="submission" date="2016-06" db="UniProtKB">
        <authorList>
            <consortium name="WormBaseParasite"/>
        </authorList>
    </citation>
    <scope>IDENTIFICATION</scope>
</reference>
<protein>
    <submittedName>
        <fullName evidence="4">POP4 domain-containing protein</fullName>
    </submittedName>
</protein>
<evidence type="ECO:0000313" key="3">
    <source>
        <dbReference type="Proteomes" id="UP000275846"/>
    </source>
</evidence>
<dbReference type="WBParaSite" id="SSLN_0001195901-mRNA-1">
    <property type="protein sequence ID" value="SSLN_0001195901-mRNA-1"/>
    <property type="gene ID" value="SSLN_0001195901"/>
</dbReference>
<proteinExistence type="predicted"/>
<feature type="compositionally biased region" description="Basic and acidic residues" evidence="1">
    <location>
        <begin position="1"/>
        <end position="10"/>
    </location>
</feature>
<keyword evidence="3" id="KW-1185">Reference proteome</keyword>